<dbReference type="GO" id="GO:0005764">
    <property type="term" value="C:lysosome"/>
    <property type="evidence" value="ECO:0007669"/>
    <property type="project" value="TreeGrafter"/>
</dbReference>
<dbReference type="Gene3D" id="3.20.20.80">
    <property type="entry name" value="Glycosidases"/>
    <property type="match status" value="1"/>
</dbReference>
<dbReference type="PIRSF" id="PIRSF001092">
    <property type="entry name" value="Alpha-L-fucosidase"/>
    <property type="match status" value="1"/>
</dbReference>
<evidence type="ECO:0000313" key="11">
    <source>
        <dbReference type="Proteomes" id="UP000306229"/>
    </source>
</evidence>
<dbReference type="GO" id="GO:0006004">
    <property type="term" value="P:fucose metabolic process"/>
    <property type="evidence" value="ECO:0007669"/>
    <property type="project" value="InterPro"/>
</dbReference>
<comment type="similarity">
    <text evidence="2">Belongs to the glycosyl hydrolase 29 family.</text>
</comment>
<evidence type="ECO:0000313" key="10">
    <source>
        <dbReference type="EMBL" id="QCX37325.1"/>
    </source>
</evidence>
<evidence type="ECO:0000256" key="7">
    <source>
        <dbReference type="SAM" id="SignalP"/>
    </source>
</evidence>
<dbReference type="EMBL" id="CP040749">
    <property type="protein sequence ID" value="QCX37325.1"/>
    <property type="molecule type" value="Genomic_DNA"/>
</dbReference>
<dbReference type="InterPro" id="IPR013780">
    <property type="entry name" value="Glyco_hydro_b"/>
</dbReference>
<evidence type="ECO:0000256" key="5">
    <source>
        <dbReference type="ARBA" id="ARBA00022801"/>
    </source>
</evidence>
<comment type="function">
    <text evidence="1">Alpha-L-fucosidase is responsible for hydrolyzing the alpha-1,6-linked fucose joined to the reducing-end N-acetylglucosamine of the carbohydrate moieties of glycoproteins.</text>
</comment>
<feature type="chain" id="PRO_5022773764" description="alpha-L-fucosidase" evidence="7">
    <location>
        <begin position="21"/>
        <end position="564"/>
    </location>
</feature>
<dbReference type="PANTHER" id="PTHR10030">
    <property type="entry name" value="ALPHA-L-FUCOSIDASE"/>
    <property type="match status" value="1"/>
</dbReference>
<dbReference type="SMART" id="SM00812">
    <property type="entry name" value="Alpha_L_fucos"/>
    <property type="match status" value="1"/>
</dbReference>
<dbReference type="InterPro" id="IPR031919">
    <property type="entry name" value="Fucosidase_C"/>
</dbReference>
<dbReference type="Gene3D" id="2.60.40.1180">
    <property type="entry name" value="Golgi alpha-mannosidase II"/>
    <property type="match status" value="1"/>
</dbReference>
<feature type="signal peptide" evidence="7">
    <location>
        <begin position="1"/>
        <end position="20"/>
    </location>
</feature>
<dbReference type="Pfam" id="PF16757">
    <property type="entry name" value="Fucosidase_C"/>
    <property type="match status" value="1"/>
</dbReference>
<evidence type="ECO:0000256" key="3">
    <source>
        <dbReference type="ARBA" id="ARBA00012662"/>
    </source>
</evidence>
<accession>A0A5B7TLS3</accession>
<dbReference type="AlphaFoldDB" id="A0A5B7TLS3"/>
<dbReference type="InterPro" id="IPR017853">
    <property type="entry name" value="GH"/>
</dbReference>
<evidence type="ECO:0000259" key="9">
    <source>
        <dbReference type="Pfam" id="PF16757"/>
    </source>
</evidence>
<dbReference type="RefSeq" id="WP_138948267.1">
    <property type="nucleotide sequence ID" value="NZ_CP040749.1"/>
</dbReference>
<feature type="domain" description="Alpha-L-fucosidase C-terminal" evidence="9">
    <location>
        <begin position="479"/>
        <end position="556"/>
    </location>
</feature>
<dbReference type="GO" id="GO:0004560">
    <property type="term" value="F:alpha-L-fucosidase activity"/>
    <property type="evidence" value="ECO:0007669"/>
    <property type="project" value="InterPro"/>
</dbReference>
<gene>
    <name evidence="10" type="ORF">FF125_02305</name>
</gene>
<keyword evidence="6" id="KW-0326">Glycosidase</keyword>
<keyword evidence="11" id="KW-1185">Reference proteome</keyword>
<dbReference type="InterPro" id="IPR016286">
    <property type="entry name" value="FUC_metazoa-typ"/>
</dbReference>
<sequence>MKALSLYFLFIILISTTLNSQNENKIGEIDSTNSNCPPLNLAPIADGPFEANWESLKSYETPEWFRDVKFGIWAHWGPQSEPEVADWYARGMYEPNKKYMPYDSSMYLPHIDRYGHPSEFGFKDVINLWKAAKFDPDQLLGFYKECGAKYFMALANHHENFDNYDSKFQPWNSVNMGPKKDLIGMWSAAARKHDLRFGVSVHASHAWTWYEPAQGADSSGPYAGVPYDGNMTKEDGKGLWWEGYDPQDLYAQNHELSIVKKKIYEIWEWNVPNCNIPDAAYLDKFYNRTKQLWDDYNPDLIYFDDHVLPFHGLTDEIGLNLAAHFYNSSIKLNGSNEAVMNTKKLNEEQRKALGYDIERGKATDILPFVWQTDTCLGNWHYSPCHFINKTYKSSTQVIHMLADIVSKNGNLMLSVPLQRDGTPDSEEIRIMKEIGVWLKVNGEAIYSTRPWKTFGEGPAPVKKKIGNSFNDREKTFFTAKNIRFTQSKDGQVVYAICLGTPENTVRISALGANAKYTQQTIKSVQLIGSSEKISWKQQDDALVINLSKKIAETQATSFKITFNK</sequence>
<name>A0A5B7TLS3_9FLAO</name>
<evidence type="ECO:0000256" key="2">
    <source>
        <dbReference type="ARBA" id="ARBA00007951"/>
    </source>
</evidence>
<evidence type="ECO:0000259" key="8">
    <source>
        <dbReference type="Pfam" id="PF01120"/>
    </source>
</evidence>
<evidence type="ECO:0000256" key="6">
    <source>
        <dbReference type="ARBA" id="ARBA00023295"/>
    </source>
</evidence>
<dbReference type="InterPro" id="IPR000933">
    <property type="entry name" value="Glyco_hydro_29"/>
</dbReference>
<dbReference type="EC" id="3.2.1.51" evidence="3"/>
<dbReference type="OrthoDB" id="1095333at2"/>
<dbReference type="KEGG" id="fbe:FF125_02305"/>
<reference evidence="10 11" key="1">
    <citation type="submission" date="2019-05" db="EMBL/GenBank/DDBJ databases">
        <title>Algicella ahnfeltiae gen. nov., sp. nov., a novel marine bacterium of the family Flavobacteriaceae isolated from a red alga.</title>
        <authorList>
            <person name="Nedashkovskaya O.I."/>
            <person name="Kukhlevskiy A.D."/>
            <person name="Kim S.-G."/>
            <person name="Zhukova N.V."/>
            <person name="Mikhailov V.V."/>
        </authorList>
    </citation>
    <scope>NUCLEOTIDE SEQUENCE [LARGE SCALE GENOMIC DNA]</scope>
    <source>
        <strain evidence="10 11">10Alg115</strain>
    </source>
</reference>
<protein>
    <recommendedName>
        <fullName evidence="3">alpha-L-fucosidase</fullName>
        <ecNumber evidence="3">3.2.1.51</ecNumber>
    </recommendedName>
</protein>
<dbReference type="GO" id="GO:0016139">
    <property type="term" value="P:glycoside catabolic process"/>
    <property type="evidence" value="ECO:0007669"/>
    <property type="project" value="TreeGrafter"/>
</dbReference>
<evidence type="ECO:0000256" key="4">
    <source>
        <dbReference type="ARBA" id="ARBA00022729"/>
    </source>
</evidence>
<dbReference type="Proteomes" id="UP000306229">
    <property type="component" value="Chromosome"/>
</dbReference>
<dbReference type="PANTHER" id="PTHR10030:SF37">
    <property type="entry name" value="ALPHA-L-FUCOSIDASE-RELATED"/>
    <property type="match status" value="1"/>
</dbReference>
<dbReference type="InterPro" id="IPR057739">
    <property type="entry name" value="Glyco_hydro_29_N"/>
</dbReference>
<proteinExistence type="inferred from homology"/>
<dbReference type="SUPFAM" id="SSF51445">
    <property type="entry name" value="(Trans)glycosidases"/>
    <property type="match status" value="1"/>
</dbReference>
<evidence type="ECO:0000256" key="1">
    <source>
        <dbReference type="ARBA" id="ARBA00004071"/>
    </source>
</evidence>
<feature type="domain" description="Glycoside hydrolase family 29 N-terminal" evidence="8">
    <location>
        <begin position="45"/>
        <end position="443"/>
    </location>
</feature>
<keyword evidence="4 7" id="KW-0732">Signal</keyword>
<organism evidence="10 11">
    <name type="scientific">Aureibaculum algae</name>
    <dbReference type="NCBI Taxonomy" id="2584122"/>
    <lineage>
        <taxon>Bacteria</taxon>
        <taxon>Pseudomonadati</taxon>
        <taxon>Bacteroidota</taxon>
        <taxon>Flavobacteriia</taxon>
        <taxon>Flavobacteriales</taxon>
        <taxon>Flavobacteriaceae</taxon>
        <taxon>Aureibaculum</taxon>
    </lineage>
</organism>
<dbReference type="Pfam" id="PF01120">
    <property type="entry name" value="Alpha_L_fucos"/>
    <property type="match status" value="1"/>
</dbReference>
<keyword evidence="5" id="KW-0378">Hydrolase</keyword>